<feature type="region of interest" description="Disordered" evidence="1">
    <location>
        <begin position="165"/>
        <end position="239"/>
    </location>
</feature>
<feature type="compositionally biased region" description="Acidic residues" evidence="1">
    <location>
        <begin position="381"/>
        <end position="395"/>
    </location>
</feature>
<feature type="region of interest" description="Disordered" evidence="1">
    <location>
        <begin position="466"/>
        <end position="485"/>
    </location>
</feature>
<accession>A0A1J7JC12</accession>
<protein>
    <submittedName>
        <fullName evidence="2">Uncharacterized protein</fullName>
    </submittedName>
</protein>
<dbReference type="Proteomes" id="UP000182658">
    <property type="component" value="Unassembled WGS sequence"/>
</dbReference>
<evidence type="ECO:0000313" key="2">
    <source>
        <dbReference type="EMBL" id="OIW25122.1"/>
    </source>
</evidence>
<reference evidence="2 3" key="1">
    <citation type="submission" date="2016-10" db="EMBL/GenBank/DDBJ databases">
        <title>Draft genome sequence of Coniochaeta ligniaria NRRL30616, a lignocellulolytic fungus for bioabatement of inhibitors in plant biomass hydrolysates.</title>
        <authorList>
            <consortium name="DOE Joint Genome Institute"/>
            <person name="Jimenez D.J."/>
            <person name="Hector R.E."/>
            <person name="Riley R."/>
            <person name="Sun H."/>
            <person name="Grigoriev I.V."/>
            <person name="Van Elsas J.D."/>
            <person name="Nichols N.N."/>
        </authorList>
    </citation>
    <scope>NUCLEOTIDE SEQUENCE [LARGE SCALE GENOMIC DNA]</scope>
    <source>
        <strain evidence="2 3">NRRL 30616</strain>
    </source>
</reference>
<dbReference type="STRING" id="1408157.A0A1J7JC12"/>
<feature type="compositionally biased region" description="Basic residues" evidence="1">
    <location>
        <begin position="79"/>
        <end position="95"/>
    </location>
</feature>
<evidence type="ECO:0000256" key="1">
    <source>
        <dbReference type="SAM" id="MobiDB-lite"/>
    </source>
</evidence>
<feature type="compositionally biased region" description="Basic residues" evidence="1">
    <location>
        <begin position="197"/>
        <end position="206"/>
    </location>
</feature>
<feature type="region of interest" description="Disordered" evidence="1">
    <location>
        <begin position="1"/>
        <end position="142"/>
    </location>
</feature>
<dbReference type="PANTHER" id="PTHR34117:SF1">
    <property type="entry name" value="STYLE CELL-CYCLE INHIBITOR 1"/>
    <property type="match status" value="1"/>
</dbReference>
<feature type="region of interest" description="Disordered" evidence="1">
    <location>
        <begin position="376"/>
        <end position="432"/>
    </location>
</feature>
<keyword evidence="3" id="KW-1185">Reference proteome</keyword>
<proteinExistence type="predicted"/>
<gene>
    <name evidence="2" type="ORF">CONLIGDRAFT_648179</name>
</gene>
<evidence type="ECO:0000313" key="3">
    <source>
        <dbReference type="Proteomes" id="UP000182658"/>
    </source>
</evidence>
<organism evidence="2 3">
    <name type="scientific">Coniochaeta ligniaria NRRL 30616</name>
    <dbReference type="NCBI Taxonomy" id="1408157"/>
    <lineage>
        <taxon>Eukaryota</taxon>
        <taxon>Fungi</taxon>
        <taxon>Dikarya</taxon>
        <taxon>Ascomycota</taxon>
        <taxon>Pezizomycotina</taxon>
        <taxon>Sordariomycetes</taxon>
        <taxon>Sordariomycetidae</taxon>
        <taxon>Coniochaetales</taxon>
        <taxon>Coniochaetaceae</taxon>
        <taxon>Coniochaeta</taxon>
    </lineage>
</organism>
<feature type="compositionally biased region" description="Pro residues" evidence="1">
    <location>
        <begin position="176"/>
        <end position="190"/>
    </location>
</feature>
<sequence length="601" mass="68442">MEWIPGDQSSKPGLPIQHKDYAAPQGAVTARSRSPSRDRQAAGTDSGRRYRERSRSPSRKDSRARHDVTHHDGEDSRSHRSGRSRTSHHHHHRRHRDQESDRGKDREARRIREHARPSNTSRRDDRREPSPASRTHDYWDDRDMISRSGSRYSSSHHCIDSTLEQHHSSADNISPTPTPQKAPPVRLPPPETERHYSSHRCHHHSHDHSPTRSTAPPSHSDHHRPRRRSSPPRWQAAAATPKPVVLPYGARALSRWDFAAFEPLFAHHLEKHQQTRMADLDEESVRDRWKGFVSKWNAGELERSWYEPEMFLRVVRLRALEEARVRAAASISVVPASNRRDGDPSVVSTPPLTGASFASEMMESVVSDVTGYTGATSTAVMDDEDPEDDDDDDDGYAPPMPPATAQPAAGESSDSTSRPAPNPKPGPTIPSLQDLELRRTLESEAASAQHSSLRLLRQADRLEQKSRLDDLLPPRAEAGTRERALEKRKLTTEAMREFASSREPGGEVEIGEAELLGTGGADDYRRMLAGLRRRRTEREVRREEVVRARDVERDGRVAEARAREEERVGVLREMARRRFGRGLLLRWWIWWFGFLSGVRMW</sequence>
<dbReference type="InParanoid" id="A0A1J7JC12"/>
<feature type="compositionally biased region" description="Basic and acidic residues" evidence="1">
    <location>
        <begin position="35"/>
        <end position="78"/>
    </location>
</feature>
<dbReference type="AlphaFoldDB" id="A0A1J7JC12"/>
<feature type="compositionally biased region" description="Basic residues" evidence="1">
    <location>
        <begin position="221"/>
        <end position="230"/>
    </location>
</feature>
<dbReference type="OrthoDB" id="2139939at2759"/>
<dbReference type="InterPro" id="IPR044688">
    <property type="entry name" value="SCI-1-like"/>
</dbReference>
<name>A0A1J7JC12_9PEZI</name>
<dbReference type="EMBL" id="KV875102">
    <property type="protein sequence ID" value="OIW25122.1"/>
    <property type="molecule type" value="Genomic_DNA"/>
</dbReference>
<dbReference type="PANTHER" id="PTHR34117">
    <property type="entry name" value="STYLE CELL-CYCLE INHIBITOR 1"/>
    <property type="match status" value="1"/>
</dbReference>
<feature type="compositionally biased region" description="Basic and acidic residues" evidence="1">
    <location>
        <begin position="96"/>
        <end position="142"/>
    </location>
</feature>